<sequence>MDASVVIVIFVCIAWFCILIQAMLAKKLPLAVNFLLFMVLEAILTNKLTIIGYNMNKFQINTHSMPHFISLILHNDFTVTFVLITFANVFLNTSRSVLRWAITIYTFLFQLLIGAMLRWNGVLTDNGWTTGMESVIILSMMAVTLLLGGLFRRMAFKEGWVR</sequence>
<keyword evidence="1" id="KW-0812">Transmembrane</keyword>
<feature type="transmembrane region" description="Helical" evidence="1">
    <location>
        <begin position="67"/>
        <end position="91"/>
    </location>
</feature>
<evidence type="ECO:0000313" key="3">
    <source>
        <dbReference type="Proteomes" id="UP001589776"/>
    </source>
</evidence>
<gene>
    <name evidence="2" type="ORF">ACFFK0_30570</name>
</gene>
<name>A0ABV6DVR4_9BACL</name>
<feature type="transmembrane region" description="Helical" evidence="1">
    <location>
        <begin position="6"/>
        <end position="25"/>
    </location>
</feature>
<feature type="transmembrane region" description="Helical" evidence="1">
    <location>
        <begin position="131"/>
        <end position="151"/>
    </location>
</feature>
<accession>A0ABV6DVR4</accession>
<dbReference type="RefSeq" id="WP_377475232.1">
    <property type="nucleotide sequence ID" value="NZ_JBHLWN010000125.1"/>
</dbReference>
<keyword evidence="3" id="KW-1185">Reference proteome</keyword>
<organism evidence="2 3">
    <name type="scientific">Paenibacillus chartarius</name>
    <dbReference type="NCBI Taxonomy" id="747481"/>
    <lineage>
        <taxon>Bacteria</taxon>
        <taxon>Bacillati</taxon>
        <taxon>Bacillota</taxon>
        <taxon>Bacilli</taxon>
        <taxon>Bacillales</taxon>
        <taxon>Paenibacillaceae</taxon>
        <taxon>Paenibacillus</taxon>
    </lineage>
</organism>
<protein>
    <submittedName>
        <fullName evidence="2">Uncharacterized protein</fullName>
    </submittedName>
</protein>
<evidence type="ECO:0000313" key="2">
    <source>
        <dbReference type="EMBL" id="MFC0216746.1"/>
    </source>
</evidence>
<feature type="transmembrane region" description="Helical" evidence="1">
    <location>
        <begin position="98"/>
        <end position="119"/>
    </location>
</feature>
<keyword evidence="1" id="KW-0472">Membrane</keyword>
<reference evidence="2 3" key="1">
    <citation type="submission" date="2024-09" db="EMBL/GenBank/DDBJ databases">
        <authorList>
            <person name="Sun Q."/>
            <person name="Mori K."/>
        </authorList>
    </citation>
    <scope>NUCLEOTIDE SEQUENCE [LARGE SCALE GENOMIC DNA]</scope>
    <source>
        <strain evidence="2 3">CCM 7759</strain>
    </source>
</reference>
<comment type="caution">
    <text evidence="2">The sequence shown here is derived from an EMBL/GenBank/DDBJ whole genome shotgun (WGS) entry which is preliminary data.</text>
</comment>
<keyword evidence="1" id="KW-1133">Transmembrane helix</keyword>
<dbReference type="EMBL" id="JBHLWN010000125">
    <property type="protein sequence ID" value="MFC0216746.1"/>
    <property type="molecule type" value="Genomic_DNA"/>
</dbReference>
<evidence type="ECO:0000256" key="1">
    <source>
        <dbReference type="SAM" id="Phobius"/>
    </source>
</evidence>
<dbReference type="Proteomes" id="UP001589776">
    <property type="component" value="Unassembled WGS sequence"/>
</dbReference>
<feature type="transmembrane region" description="Helical" evidence="1">
    <location>
        <begin position="32"/>
        <end position="55"/>
    </location>
</feature>
<proteinExistence type="predicted"/>